<dbReference type="AlphaFoldDB" id="A0A9P6W2I1"/>
<evidence type="ECO:0000313" key="2">
    <source>
        <dbReference type="Proteomes" id="UP000777482"/>
    </source>
</evidence>
<comment type="caution">
    <text evidence="1">The sequence shown here is derived from an EMBL/GenBank/DDBJ whole genome shotgun (WGS) entry which is preliminary data.</text>
</comment>
<reference evidence="1 2" key="1">
    <citation type="submission" date="2020-11" db="EMBL/GenBank/DDBJ databases">
        <title>Kefir isolates.</title>
        <authorList>
            <person name="Marcisauskas S."/>
            <person name="Kim Y."/>
            <person name="Blasche S."/>
        </authorList>
    </citation>
    <scope>NUCLEOTIDE SEQUENCE [LARGE SCALE GENOMIC DNA]</scope>
    <source>
        <strain evidence="1 2">KR</strain>
    </source>
</reference>
<protein>
    <submittedName>
        <fullName evidence="1">Uncharacterized protein</fullName>
    </submittedName>
</protein>
<proteinExistence type="predicted"/>
<name>A0A9P6W2I1_RHOMI</name>
<dbReference type="Proteomes" id="UP000777482">
    <property type="component" value="Unassembled WGS sequence"/>
</dbReference>
<evidence type="ECO:0000313" key="1">
    <source>
        <dbReference type="EMBL" id="KAG0660810.1"/>
    </source>
</evidence>
<organism evidence="1 2">
    <name type="scientific">Rhodotorula mucilaginosa</name>
    <name type="common">Yeast</name>
    <name type="synonym">Rhodotorula rubra</name>
    <dbReference type="NCBI Taxonomy" id="5537"/>
    <lineage>
        <taxon>Eukaryota</taxon>
        <taxon>Fungi</taxon>
        <taxon>Dikarya</taxon>
        <taxon>Basidiomycota</taxon>
        <taxon>Pucciniomycotina</taxon>
        <taxon>Microbotryomycetes</taxon>
        <taxon>Sporidiobolales</taxon>
        <taxon>Sporidiobolaceae</taxon>
        <taxon>Rhodotorula</taxon>
    </lineage>
</organism>
<sequence>GGGGGGHGVEAGTIDPFESFLVKVGKRVDGRSPLLDRGVTELEDAAREIRVDLESWLGSTVVSVSDKEEEQEGDADLRRKLRDEYVLAAGEALAGIADAIGQVVQDVHHDVNGSLFLGNLVFILSTSPSFATDLLLADSVPASSSVLASWQKQLENVQQASLVAWQTQTVEKATARLRESLDLTAAQAPEATLWAWESSRKQVGPKTNGIEAEEIPIPSSPSNATLAALTDLTTAMRHVGLHRSTADPAIAASLVDAFVARAVALATDFADAVEAADDGLPDNLMREIAIRVAWDLTLLMRLCAEPSATTHDLRKRFENMASSGRKGALDSETLDASVLDYLRRAQSILGPILPQSLIQSVALATQSAEQSGAKAKSTPAINRLLPLGPAVSAFSAVGDLHGAAAGLVKPGPRLGLLPTRG</sequence>
<keyword evidence="2" id="KW-1185">Reference proteome</keyword>
<dbReference type="EMBL" id="PUHQ01000040">
    <property type="protein sequence ID" value="KAG0660810.1"/>
    <property type="molecule type" value="Genomic_DNA"/>
</dbReference>
<accession>A0A9P6W2I1</accession>
<feature type="non-terminal residue" evidence="1">
    <location>
        <position position="1"/>
    </location>
</feature>
<dbReference type="OrthoDB" id="2530236at2759"/>
<gene>
    <name evidence="1" type="ORF">C6P46_004365</name>
</gene>